<evidence type="ECO:0000313" key="4">
    <source>
        <dbReference type="Proteomes" id="UP001202328"/>
    </source>
</evidence>
<accession>A0AAD4XW53</accession>
<name>A0AAD4XW53_9MAGN</name>
<gene>
    <name evidence="3" type="ORF">MKW98_006180</name>
</gene>
<comment type="caution">
    <text evidence="3">The sequence shown here is derived from an EMBL/GenBank/DDBJ whole genome shotgun (WGS) entry which is preliminary data.</text>
</comment>
<dbReference type="PROSITE" id="PS51379">
    <property type="entry name" value="4FE4S_FER_2"/>
    <property type="match status" value="1"/>
</dbReference>
<feature type="signal peptide" evidence="1">
    <location>
        <begin position="1"/>
        <end position="29"/>
    </location>
</feature>
<evidence type="ECO:0000256" key="1">
    <source>
        <dbReference type="SAM" id="SignalP"/>
    </source>
</evidence>
<reference evidence="3" key="1">
    <citation type="submission" date="2022-04" db="EMBL/GenBank/DDBJ databases">
        <title>A functionally conserved STORR gene fusion in Papaver species that diverged 16.8 million years ago.</title>
        <authorList>
            <person name="Catania T."/>
        </authorList>
    </citation>
    <scope>NUCLEOTIDE SEQUENCE</scope>
    <source>
        <strain evidence="3">S-188037</strain>
    </source>
</reference>
<dbReference type="InterPro" id="IPR017896">
    <property type="entry name" value="4Fe4S_Fe-S-bd"/>
</dbReference>
<evidence type="ECO:0000259" key="2">
    <source>
        <dbReference type="PROSITE" id="PS51379"/>
    </source>
</evidence>
<organism evidence="3 4">
    <name type="scientific">Papaver atlanticum</name>
    <dbReference type="NCBI Taxonomy" id="357466"/>
    <lineage>
        <taxon>Eukaryota</taxon>
        <taxon>Viridiplantae</taxon>
        <taxon>Streptophyta</taxon>
        <taxon>Embryophyta</taxon>
        <taxon>Tracheophyta</taxon>
        <taxon>Spermatophyta</taxon>
        <taxon>Magnoliopsida</taxon>
        <taxon>Ranunculales</taxon>
        <taxon>Papaveraceae</taxon>
        <taxon>Papaveroideae</taxon>
        <taxon>Papaver</taxon>
    </lineage>
</organism>
<keyword evidence="4" id="KW-1185">Reference proteome</keyword>
<keyword evidence="1" id="KW-0732">Signal</keyword>
<sequence>MAPKINSHLSVGLIFVLIVLSSFSETAVAQTFVNTCIRNEGIVKDVNEADSCNECNEECRRLCPEGTFLLETVNCVMQPCPVINSVLQNGVCTVRSPSSSSVACSCCCLSKEVFE</sequence>
<protein>
    <recommendedName>
        <fullName evidence="2">4Fe-4S ferredoxin-type domain-containing protein</fullName>
    </recommendedName>
</protein>
<evidence type="ECO:0000313" key="3">
    <source>
        <dbReference type="EMBL" id="KAI3955820.1"/>
    </source>
</evidence>
<dbReference type="AlphaFoldDB" id="A0AAD4XW53"/>
<proteinExistence type="predicted"/>
<dbReference type="EMBL" id="JAJJMB010001716">
    <property type="protein sequence ID" value="KAI3955820.1"/>
    <property type="molecule type" value="Genomic_DNA"/>
</dbReference>
<dbReference type="Proteomes" id="UP001202328">
    <property type="component" value="Unassembled WGS sequence"/>
</dbReference>
<feature type="domain" description="4Fe-4S ferredoxin-type" evidence="2">
    <location>
        <begin position="41"/>
        <end position="73"/>
    </location>
</feature>
<feature type="chain" id="PRO_5042130467" description="4Fe-4S ferredoxin-type domain-containing protein" evidence="1">
    <location>
        <begin position="30"/>
        <end position="115"/>
    </location>
</feature>